<accession>A0A0L6UAI0</accession>
<evidence type="ECO:0000256" key="2">
    <source>
        <dbReference type="ARBA" id="ARBA00022448"/>
    </source>
</evidence>
<evidence type="ECO:0000256" key="3">
    <source>
        <dbReference type="ARBA" id="ARBA00022692"/>
    </source>
</evidence>
<name>A0A0L6UAI0_9BASI</name>
<sequence length="610" mass="67099">MAPEEQCCGRARRPIPRGARRGGEGGEDWRVWGRGERRIDSGDPPAHNGLIYTRESDLDPLGFRHQLVVGHSVSLVSFPLPHFPSAEMSQASPYLLSLGISKSQVALVLMAGPLSGMFGHATFSRTIRRPQPTPTRATAAVRDIRRELAAVFFHTGSDSHQSFSALLAVVSFYTLSVFNQLRDISINIVTVSNKCLIIDVLPSVEQPLANAYASRFSGISAILTMLISFLDLPKLFNTTTSQLKLITYIGSPVFVITHIVMCMTVHEEPCTTEVRRQGEEGGMLRMLKGTFEEFWGAWKALEGTIVRPLCWIELWAWLGWFPVIFYSTTWIGETWSGRGGESRPFVGGKEMAEPDGAKATRVGTVGLLVQAVLSLLGWLLIPKLVSNWRRLKYGEGRSDGGKTLVDLWAGSQLVFGGLLLLSPLCEQSVALSVLLIGACGIPWAITSWAPFTLIGEAMLEKSELQLVVPGEMNTFRLVESDAAASSPREEEQGIPLQRLGEEEEEEEEEEEQLLTEENGEGGRIDGELGSQLAGTVLGIHNVFIVLPQFLISFISSVLFKLLRHLPNSTTTAVSEIGWIFRLGGVASLVSGVFCWRLGRLIHKKRLQSCQ</sequence>
<keyword evidence="4 7" id="KW-1133">Transmembrane helix</keyword>
<feature type="region of interest" description="Disordered" evidence="6">
    <location>
        <begin position="1"/>
        <end position="30"/>
    </location>
</feature>
<organism evidence="8 9">
    <name type="scientific">Puccinia sorghi</name>
    <dbReference type="NCBI Taxonomy" id="27349"/>
    <lineage>
        <taxon>Eukaryota</taxon>
        <taxon>Fungi</taxon>
        <taxon>Dikarya</taxon>
        <taxon>Basidiomycota</taxon>
        <taxon>Pucciniomycotina</taxon>
        <taxon>Pucciniomycetes</taxon>
        <taxon>Pucciniales</taxon>
        <taxon>Pucciniaceae</taxon>
        <taxon>Puccinia</taxon>
    </lineage>
</organism>
<dbReference type="OrthoDB" id="28755at2759"/>
<feature type="transmembrane region" description="Helical" evidence="7">
    <location>
        <begin position="362"/>
        <end position="382"/>
    </location>
</feature>
<dbReference type="GO" id="GO:0008506">
    <property type="term" value="F:sucrose:proton symporter activity"/>
    <property type="evidence" value="ECO:0007669"/>
    <property type="project" value="TreeGrafter"/>
</dbReference>
<keyword evidence="5 7" id="KW-0472">Membrane</keyword>
<dbReference type="PANTHER" id="PTHR19432">
    <property type="entry name" value="SUGAR TRANSPORTER"/>
    <property type="match status" value="1"/>
</dbReference>
<keyword evidence="2" id="KW-0813">Transport</keyword>
<dbReference type="VEuPathDB" id="FungiDB:VP01_880g2"/>
<comment type="subcellular location">
    <subcellularLocation>
        <location evidence="1">Membrane</location>
        <topology evidence="1">Multi-pass membrane protein</topology>
    </subcellularLocation>
</comment>
<dbReference type="AlphaFoldDB" id="A0A0L6UAI0"/>
<gene>
    <name evidence="8" type="ORF">VP01_880g2</name>
</gene>
<feature type="compositionally biased region" description="Basic and acidic residues" evidence="6">
    <location>
        <begin position="21"/>
        <end position="30"/>
    </location>
</feature>
<dbReference type="PANTHER" id="PTHR19432:SF91">
    <property type="entry name" value="GENERAL ALPHA-GLUCOSIDE PERMEASE"/>
    <property type="match status" value="1"/>
</dbReference>
<keyword evidence="3 7" id="KW-0812">Transmembrane</keyword>
<evidence type="ECO:0000256" key="6">
    <source>
        <dbReference type="SAM" id="MobiDB-lite"/>
    </source>
</evidence>
<comment type="caution">
    <text evidence="8">The sequence shown here is derived from an EMBL/GenBank/DDBJ whole genome shotgun (WGS) entry which is preliminary data.</text>
</comment>
<dbReference type="SUPFAM" id="SSF103473">
    <property type="entry name" value="MFS general substrate transporter"/>
    <property type="match status" value="1"/>
</dbReference>
<proteinExistence type="predicted"/>
<evidence type="ECO:0000256" key="4">
    <source>
        <dbReference type="ARBA" id="ARBA00022989"/>
    </source>
</evidence>
<evidence type="ECO:0000256" key="7">
    <source>
        <dbReference type="SAM" id="Phobius"/>
    </source>
</evidence>
<feature type="transmembrane region" description="Helical" evidence="7">
    <location>
        <begin position="245"/>
        <end position="266"/>
    </location>
</feature>
<dbReference type="EMBL" id="LAVV01014393">
    <property type="protein sequence ID" value="KNZ44795.1"/>
    <property type="molecule type" value="Genomic_DNA"/>
</dbReference>
<evidence type="ECO:0000313" key="8">
    <source>
        <dbReference type="EMBL" id="KNZ44795.1"/>
    </source>
</evidence>
<feature type="transmembrane region" description="Helical" evidence="7">
    <location>
        <begin position="532"/>
        <end position="558"/>
    </location>
</feature>
<dbReference type="GO" id="GO:0005886">
    <property type="term" value="C:plasma membrane"/>
    <property type="evidence" value="ECO:0007669"/>
    <property type="project" value="TreeGrafter"/>
</dbReference>
<feature type="region of interest" description="Disordered" evidence="6">
    <location>
        <begin position="481"/>
        <end position="525"/>
    </location>
</feature>
<evidence type="ECO:0000256" key="1">
    <source>
        <dbReference type="ARBA" id="ARBA00004141"/>
    </source>
</evidence>
<feature type="compositionally biased region" description="Basic residues" evidence="6">
    <location>
        <begin position="10"/>
        <end position="20"/>
    </location>
</feature>
<keyword evidence="9" id="KW-1185">Reference proteome</keyword>
<dbReference type="Proteomes" id="UP000037035">
    <property type="component" value="Unassembled WGS sequence"/>
</dbReference>
<evidence type="ECO:0000256" key="5">
    <source>
        <dbReference type="ARBA" id="ARBA00023136"/>
    </source>
</evidence>
<feature type="transmembrane region" description="Helical" evidence="7">
    <location>
        <begin position="212"/>
        <end position="233"/>
    </location>
</feature>
<dbReference type="InterPro" id="IPR036259">
    <property type="entry name" value="MFS_trans_sf"/>
</dbReference>
<protein>
    <submittedName>
        <fullName evidence="8">Uncharacterized protein</fullName>
    </submittedName>
</protein>
<reference evidence="8 9" key="1">
    <citation type="submission" date="2015-08" db="EMBL/GenBank/DDBJ databases">
        <title>Next Generation Sequencing and Analysis of the Genome of Puccinia sorghi L Schw, the Causal Agent of Maize Common Rust.</title>
        <authorList>
            <person name="Rochi L."/>
            <person name="Burguener G."/>
            <person name="Darino M."/>
            <person name="Turjanski A."/>
            <person name="Kreff E."/>
            <person name="Dieguez M.J."/>
            <person name="Sacco F."/>
        </authorList>
    </citation>
    <scope>NUCLEOTIDE SEQUENCE [LARGE SCALE GENOMIC DNA]</scope>
    <source>
        <strain evidence="8 9">RO10H11247</strain>
    </source>
</reference>
<feature type="compositionally biased region" description="Acidic residues" evidence="6">
    <location>
        <begin position="501"/>
        <end position="519"/>
    </location>
</feature>
<feature type="transmembrane region" description="Helical" evidence="7">
    <location>
        <begin position="578"/>
        <end position="598"/>
    </location>
</feature>
<evidence type="ECO:0000313" key="9">
    <source>
        <dbReference type="Proteomes" id="UP000037035"/>
    </source>
</evidence>